<reference evidence="2 3" key="1">
    <citation type="journal article" date="2014" name="BMC Genomics">
        <title>Comparison of environmental and isolate Sulfobacillus genomes reveals diverse carbon, sulfur, nitrogen, and hydrogen metabolisms.</title>
        <authorList>
            <person name="Justice N.B."/>
            <person name="Norman A."/>
            <person name="Brown C.T."/>
            <person name="Singh A."/>
            <person name="Thomas B.C."/>
            <person name="Banfield J.F."/>
        </authorList>
    </citation>
    <scope>NUCLEOTIDE SEQUENCE [LARGE SCALE GENOMIC DNA]</scope>
    <source>
        <strain evidence="2">AMDSBA5</strain>
    </source>
</reference>
<name>A0A2T2X3J4_SULTH</name>
<keyword evidence="1" id="KW-0472">Membrane</keyword>
<keyword evidence="1" id="KW-1133">Transmembrane helix</keyword>
<comment type="caution">
    <text evidence="2">The sequence shown here is derived from an EMBL/GenBank/DDBJ whole genome shotgun (WGS) entry which is preliminary data.</text>
</comment>
<evidence type="ECO:0000256" key="1">
    <source>
        <dbReference type="SAM" id="Phobius"/>
    </source>
</evidence>
<gene>
    <name evidence="2" type="ORF">C7B47_03450</name>
</gene>
<dbReference type="Proteomes" id="UP000242705">
    <property type="component" value="Unassembled WGS sequence"/>
</dbReference>
<accession>A0A2T2X3J4</accession>
<protein>
    <submittedName>
        <fullName evidence="2">Uncharacterized protein</fullName>
    </submittedName>
</protein>
<organism evidence="2 3">
    <name type="scientific">Sulfobacillus thermosulfidooxidans</name>
    <dbReference type="NCBI Taxonomy" id="28034"/>
    <lineage>
        <taxon>Bacteria</taxon>
        <taxon>Bacillati</taxon>
        <taxon>Bacillota</taxon>
        <taxon>Clostridia</taxon>
        <taxon>Eubacteriales</taxon>
        <taxon>Clostridiales Family XVII. Incertae Sedis</taxon>
        <taxon>Sulfobacillus</taxon>
    </lineage>
</organism>
<dbReference type="EMBL" id="PXYX01000004">
    <property type="protein sequence ID" value="PSR29018.1"/>
    <property type="molecule type" value="Genomic_DNA"/>
</dbReference>
<keyword evidence="1" id="KW-0812">Transmembrane</keyword>
<proteinExistence type="predicted"/>
<evidence type="ECO:0000313" key="2">
    <source>
        <dbReference type="EMBL" id="PSR29018.1"/>
    </source>
</evidence>
<sequence>MVNEIGLTVAAIAMLAVSLDFRGQSLSPGLVFRIVALAGEILYFTRILPIFGAILFLLGAVITVGLWFQNSSQHPTQSRLIDVIELVAWVWMALAIH</sequence>
<dbReference type="AlphaFoldDB" id="A0A2T2X3J4"/>
<evidence type="ECO:0000313" key="3">
    <source>
        <dbReference type="Proteomes" id="UP000242705"/>
    </source>
</evidence>
<feature type="transmembrane region" description="Helical" evidence="1">
    <location>
        <begin position="43"/>
        <end position="68"/>
    </location>
</feature>